<dbReference type="Proteomes" id="UP000006403">
    <property type="component" value="Unassembled WGS sequence"/>
</dbReference>
<name>J6Y1N8_ENTFC</name>
<accession>J6Y1N8</accession>
<keyword evidence="3" id="KW-0805">Transcription regulation</keyword>
<evidence type="ECO:0000256" key="3">
    <source>
        <dbReference type="ARBA" id="ARBA00023015"/>
    </source>
</evidence>
<dbReference type="HOGENOM" id="CLU_013442_3_1_9"/>
<dbReference type="Pfam" id="PF05043">
    <property type="entry name" value="Mga"/>
    <property type="match status" value="1"/>
</dbReference>
<evidence type="ECO:0000259" key="8">
    <source>
        <dbReference type="PROSITE" id="PS51372"/>
    </source>
</evidence>
<dbReference type="PANTHER" id="PTHR30185:SF12">
    <property type="entry name" value="TRANSCRIPTIONAL REGULATOR MANR"/>
    <property type="match status" value="1"/>
</dbReference>
<dbReference type="PANTHER" id="PTHR30185">
    <property type="entry name" value="CRYPTIC BETA-GLUCOSIDE BGL OPERON ANTITERMINATOR"/>
    <property type="match status" value="1"/>
</dbReference>
<dbReference type="InterPro" id="IPR016152">
    <property type="entry name" value="PTrfase/Anion_transptr"/>
</dbReference>
<evidence type="ECO:0000256" key="2">
    <source>
        <dbReference type="ARBA" id="ARBA00022737"/>
    </source>
</evidence>
<dbReference type="Gene3D" id="1.10.1790.10">
    <property type="entry name" value="PRD domain"/>
    <property type="match status" value="1"/>
</dbReference>
<proteinExistence type="predicted"/>
<keyword evidence="4" id="KW-0010">Activator</keyword>
<dbReference type="GO" id="GO:0006355">
    <property type="term" value="P:regulation of DNA-templated transcription"/>
    <property type="evidence" value="ECO:0007669"/>
    <property type="project" value="InterPro"/>
</dbReference>
<dbReference type="InterPro" id="IPR011608">
    <property type="entry name" value="PRD"/>
</dbReference>
<dbReference type="GO" id="GO:0009401">
    <property type="term" value="P:phosphoenolpyruvate-dependent sugar phosphotransferase system"/>
    <property type="evidence" value="ECO:0007669"/>
    <property type="project" value="InterPro"/>
</dbReference>
<evidence type="ECO:0000256" key="5">
    <source>
        <dbReference type="ARBA" id="ARBA00023163"/>
    </source>
</evidence>
<dbReference type="PROSITE" id="PS51099">
    <property type="entry name" value="PTS_EIIB_TYPE_2"/>
    <property type="match status" value="1"/>
</dbReference>
<dbReference type="PROSITE" id="PS51094">
    <property type="entry name" value="PTS_EIIA_TYPE_2"/>
    <property type="match status" value="1"/>
</dbReference>
<dbReference type="SUPFAM" id="SSF63520">
    <property type="entry name" value="PTS-regulatory domain, PRD"/>
    <property type="match status" value="1"/>
</dbReference>
<keyword evidence="5" id="KW-0804">Transcription</keyword>
<dbReference type="SUPFAM" id="SSF52794">
    <property type="entry name" value="PTS system IIB component-like"/>
    <property type="match status" value="1"/>
</dbReference>
<dbReference type="PROSITE" id="PS51372">
    <property type="entry name" value="PRD_2"/>
    <property type="match status" value="1"/>
</dbReference>
<feature type="domain" description="PRD" evidence="8">
    <location>
        <begin position="209"/>
        <end position="316"/>
    </location>
</feature>
<reference evidence="9 10" key="1">
    <citation type="submission" date="2012-04" db="EMBL/GenBank/DDBJ databases">
        <authorList>
            <person name="Weinstock G."/>
            <person name="Sodergren E."/>
            <person name="Lobos E.A."/>
            <person name="Fulton L."/>
            <person name="Fulton R."/>
            <person name="Courtney L."/>
            <person name="Fronick C."/>
            <person name="O'Laughlin M."/>
            <person name="Godfrey J."/>
            <person name="Wilson R.M."/>
            <person name="Miner T."/>
            <person name="Farmer C."/>
            <person name="Delehaunty K."/>
            <person name="Cordes M."/>
            <person name="Minx P."/>
            <person name="Tomlinson C."/>
            <person name="Chen J."/>
            <person name="Wollam A."/>
            <person name="Pepin K.H."/>
            <person name="Bhonagiri V."/>
            <person name="Zhang X."/>
            <person name="Suruliraj S."/>
            <person name="Warren W."/>
            <person name="Mitreva M."/>
            <person name="Mardis E.R."/>
            <person name="Wilson R.K."/>
        </authorList>
    </citation>
    <scope>NUCLEOTIDE SEQUENCE [LARGE SCALE GENOMIC DNA]</scope>
    <source>
        <strain evidence="9 10">505</strain>
    </source>
</reference>
<dbReference type="SUPFAM" id="SSF55804">
    <property type="entry name" value="Phoshotransferase/anion transport protein"/>
    <property type="match status" value="1"/>
</dbReference>
<dbReference type="EMBL" id="AMBL01000082">
    <property type="protein sequence ID" value="EJY43426.1"/>
    <property type="molecule type" value="Genomic_DNA"/>
</dbReference>
<dbReference type="Gene3D" id="3.40.930.10">
    <property type="entry name" value="Mannitol-specific EII, Chain A"/>
    <property type="match status" value="1"/>
</dbReference>
<evidence type="ECO:0000313" key="9">
    <source>
        <dbReference type="EMBL" id="EJY43426.1"/>
    </source>
</evidence>
<feature type="domain" description="PTS EIIA type-2" evidence="6">
    <location>
        <begin position="415"/>
        <end position="548"/>
    </location>
</feature>
<dbReference type="InterPro" id="IPR036634">
    <property type="entry name" value="PRD_sf"/>
</dbReference>
<evidence type="ECO:0000313" key="10">
    <source>
        <dbReference type="Proteomes" id="UP000006403"/>
    </source>
</evidence>
<dbReference type="InterPro" id="IPR050661">
    <property type="entry name" value="BglG_antiterminators"/>
</dbReference>
<comment type="caution">
    <text evidence="9">The sequence shown here is derived from an EMBL/GenBank/DDBJ whole genome shotgun (WGS) entry which is preliminary data.</text>
</comment>
<dbReference type="Pfam" id="PF02302">
    <property type="entry name" value="PTS_IIB"/>
    <property type="match status" value="1"/>
</dbReference>
<dbReference type="Gene3D" id="3.40.50.2300">
    <property type="match status" value="1"/>
</dbReference>
<keyword evidence="2" id="KW-0677">Repeat</keyword>
<dbReference type="Pfam" id="PF00874">
    <property type="entry name" value="PRD"/>
    <property type="match status" value="1"/>
</dbReference>
<dbReference type="CDD" id="cd05568">
    <property type="entry name" value="PTS_IIB_bgl_like"/>
    <property type="match status" value="1"/>
</dbReference>
<dbReference type="Gene3D" id="1.10.10.10">
    <property type="entry name" value="Winged helix-like DNA-binding domain superfamily/Winged helix DNA-binding domain"/>
    <property type="match status" value="1"/>
</dbReference>
<dbReference type="PATRIC" id="fig|1134806.3.peg.2386"/>
<dbReference type="InterPro" id="IPR036388">
    <property type="entry name" value="WH-like_DNA-bd_sf"/>
</dbReference>
<dbReference type="InterPro" id="IPR002178">
    <property type="entry name" value="PTS_EIIA_type-2_dom"/>
</dbReference>
<dbReference type="InterPro" id="IPR013011">
    <property type="entry name" value="PTS_EIIB_2"/>
</dbReference>
<dbReference type="AlphaFoldDB" id="J6Y1N8"/>
<dbReference type="InterPro" id="IPR007737">
    <property type="entry name" value="Mga_HTH"/>
</dbReference>
<evidence type="ECO:0000259" key="6">
    <source>
        <dbReference type="PROSITE" id="PS51094"/>
    </source>
</evidence>
<organism evidence="9 10">
    <name type="scientific">Enterococcus faecium 505</name>
    <dbReference type="NCBI Taxonomy" id="1134806"/>
    <lineage>
        <taxon>Bacteria</taxon>
        <taxon>Bacillati</taxon>
        <taxon>Bacillota</taxon>
        <taxon>Bacilli</taxon>
        <taxon>Lactobacillales</taxon>
        <taxon>Enterococcaceae</taxon>
        <taxon>Enterococcus</taxon>
    </lineage>
</organism>
<dbReference type="InterPro" id="IPR003501">
    <property type="entry name" value="PTS_EIIB_2/3"/>
</dbReference>
<dbReference type="InterPro" id="IPR036095">
    <property type="entry name" value="PTS_EIIB-like_sf"/>
</dbReference>
<evidence type="ECO:0000259" key="7">
    <source>
        <dbReference type="PROSITE" id="PS51099"/>
    </source>
</evidence>
<dbReference type="GO" id="GO:0008982">
    <property type="term" value="F:protein-N(PI)-phosphohistidine-sugar phosphotransferase activity"/>
    <property type="evidence" value="ECO:0007669"/>
    <property type="project" value="InterPro"/>
</dbReference>
<dbReference type="Pfam" id="PF00359">
    <property type="entry name" value="PTS_EIIA_2"/>
    <property type="match status" value="1"/>
</dbReference>
<evidence type="ECO:0000256" key="1">
    <source>
        <dbReference type="ARBA" id="ARBA00022679"/>
    </source>
</evidence>
<protein>
    <submittedName>
        <fullName evidence="9">PRD domain protein</fullName>
    </submittedName>
</protein>
<feature type="domain" description="PTS EIIB type-2" evidence="7">
    <location>
        <begin position="317"/>
        <end position="406"/>
    </location>
</feature>
<gene>
    <name evidence="9" type="ORF">HMPREF1348_02501</name>
</gene>
<keyword evidence="1" id="KW-0808">Transferase</keyword>
<evidence type="ECO:0000256" key="4">
    <source>
        <dbReference type="ARBA" id="ARBA00023159"/>
    </source>
</evidence>
<sequence>MEMSVIQYQESKLRRVAILNRLSNFEHVSYQQLSEEYYVSRSSIANDISYIKYVFAKEGLNLSFDRFGTYFEGNEIQVQKVLKRMILNHFDELEIVREIVDRKLLAIVERSFRESIADKQIEIPESYFSSIIVSILLMIQRSREGKKISLKGKNQYGKYFLEFNKYPLVCELLHQLEEQRIYQFSQEEVQYLTYVIVGSGLRFFMKNETIPLVFREKIRQLIQKVSRGIQIDLTQDSRLEEDLLVHLYQLLLRIEAQTTIVNPLIEEIKQNYPSLYGVVWFALNDFRWPYQVSLSEDEVGFVAIHFQAAIERVKRLNRLLFVCPNGMGTSSFVSAKIRRILPDIDSIETASVDKLNRLDLFDVDLIISTVDIPKQIRPVVRISPMVTARDMKRIMNHYIDLVIDNEQINIEGSISEKVKHLISSNVYFDHFDSKEAAIRFLVDQQQFENEDSKQRFLHSIFEREEIQSTYLENGFAIPHGNPNGVKQTSVAVLIADKPFSWGYQKADIVVLLMIREEDVKEVEPVMKMVMQGIEDKNWFISKMLEVRE</sequence>